<evidence type="ECO:0000256" key="3">
    <source>
        <dbReference type="ARBA" id="ARBA00022448"/>
    </source>
</evidence>
<evidence type="ECO:0000256" key="5">
    <source>
        <dbReference type="ARBA" id="ARBA00022775"/>
    </source>
</evidence>
<dbReference type="OrthoDB" id="446368at2759"/>
<feature type="transmembrane region" description="Helical" evidence="9">
    <location>
        <begin position="319"/>
        <end position="337"/>
    </location>
</feature>
<evidence type="ECO:0000256" key="4">
    <source>
        <dbReference type="ARBA" id="ARBA00022692"/>
    </source>
</evidence>
<feature type="transmembrane region" description="Helical" evidence="9">
    <location>
        <begin position="441"/>
        <end position="462"/>
    </location>
</feature>
<dbReference type="PANTHER" id="PTHR23506">
    <property type="entry name" value="GH10249P"/>
    <property type="match status" value="1"/>
</dbReference>
<keyword evidence="4 9" id="KW-0812">Transmembrane</keyword>
<dbReference type="PROSITE" id="PS50850">
    <property type="entry name" value="MFS"/>
    <property type="match status" value="1"/>
</dbReference>
<feature type="transmembrane region" description="Helical" evidence="9">
    <location>
        <begin position="483"/>
        <end position="507"/>
    </location>
</feature>
<keyword evidence="6 9" id="KW-1133">Transmembrane helix</keyword>
<feature type="transmembrane region" description="Helical" evidence="9">
    <location>
        <begin position="560"/>
        <end position="579"/>
    </location>
</feature>
<dbReference type="Proteomes" id="UP000478052">
    <property type="component" value="Unassembled WGS sequence"/>
</dbReference>
<evidence type="ECO:0000313" key="12">
    <source>
        <dbReference type="Proteomes" id="UP000478052"/>
    </source>
</evidence>
<protein>
    <submittedName>
        <fullName evidence="11">MFS-type transporter SLC18B1-like isoform X1</fullName>
    </submittedName>
</protein>
<evidence type="ECO:0000256" key="8">
    <source>
        <dbReference type="SAM" id="MobiDB-lite"/>
    </source>
</evidence>
<dbReference type="GO" id="GO:0016020">
    <property type="term" value="C:membrane"/>
    <property type="evidence" value="ECO:0007669"/>
    <property type="project" value="UniProtKB-SubCell"/>
</dbReference>
<dbReference type="InterPro" id="IPR011701">
    <property type="entry name" value="MFS"/>
</dbReference>
<organism evidence="11 12">
    <name type="scientific">Aphis craccivora</name>
    <name type="common">Cowpea aphid</name>
    <dbReference type="NCBI Taxonomy" id="307492"/>
    <lineage>
        <taxon>Eukaryota</taxon>
        <taxon>Metazoa</taxon>
        <taxon>Ecdysozoa</taxon>
        <taxon>Arthropoda</taxon>
        <taxon>Hexapoda</taxon>
        <taxon>Insecta</taxon>
        <taxon>Pterygota</taxon>
        <taxon>Neoptera</taxon>
        <taxon>Paraneoptera</taxon>
        <taxon>Hemiptera</taxon>
        <taxon>Sternorrhyncha</taxon>
        <taxon>Aphidomorpha</taxon>
        <taxon>Aphidoidea</taxon>
        <taxon>Aphididae</taxon>
        <taxon>Aphidini</taxon>
        <taxon>Aphis</taxon>
        <taxon>Aphis</taxon>
    </lineage>
</organism>
<feature type="domain" description="Major facilitator superfamily (MFS) profile" evidence="10">
    <location>
        <begin position="282"/>
        <end position="687"/>
    </location>
</feature>
<keyword evidence="12" id="KW-1185">Reference proteome</keyword>
<comment type="subcellular location">
    <subcellularLocation>
        <location evidence="1">Membrane</location>
        <topology evidence="1">Multi-pass membrane protein</topology>
    </subcellularLocation>
</comment>
<sequence length="734" mass="79479">MGLRVDIVGILVINWPGIQGSQRRSVIEFCIGLMFQSLTNLPCGLESNNNIATAGVSMDEEDGSADDDEHIRTDRSNDDDDYDDNNFVSTSFAGPSEATAGKALINGIRNGGTGGSGSGSGIEKFRIDYPKKFHNARSMSLSMERNAYCELCRFSRSPVPFDLGGGGGGSGGSGEPDDRDKGVRRYFGFTIKQYMALGSLALVDFLGFCSMSVMAPTFPKETLNKCKVYVVILCSTVTSKFEHMSYVSKSCKIELIKRYHSSLTTQSHNRLLATGFERTRIRVAQPTSIYLIVRRAVTILECQLITVPAEKKDMTVSEAGLVFSFFALIMFLLSPAMGSIMPIFGTKCLFISGVFISGVCNMLFGLLPMIQDNFQFKVLCFIVRGLEAIGASAFSTSSFVYVIQLFPENVSSVLGILETFVGLGMSVGPAIGGLLSSVGGYAMPFFVVGLLMVATVPLHIYLMPPIRDDVKASQAVGSRSKGIIKLLIIPSAFVVGAVITVTSNFWASLDPTLEPHLREMGLSTDEVGLVFLFCSILYGVSSPFWGYIADKYNNHWSMMAVGLFSSAIGLFILAPLPWLPVNQDVLWLNLVGLGILGVSASLTMMPAFNFILSSAIENGFQESVSTFGTVAGFWSSAYSLGDMTGPSLGGVLLQHFGFSICMTTMGLFCLLVGIITIGFFGLVKKKKKRPRVMSDKSPLNDPKIVHARYNSLNDDRGGSMLISNFSTKTETTEV</sequence>
<keyword evidence="5" id="KW-0532">Neurotransmitter transport</keyword>
<dbReference type="Pfam" id="PF07690">
    <property type="entry name" value="MFS_1"/>
    <property type="match status" value="1"/>
</dbReference>
<evidence type="ECO:0000256" key="2">
    <source>
        <dbReference type="ARBA" id="ARBA00006829"/>
    </source>
</evidence>
<keyword evidence="3" id="KW-0813">Transport</keyword>
<proteinExistence type="inferred from homology"/>
<dbReference type="PANTHER" id="PTHR23506:SF28">
    <property type="entry name" value="MFS-TYPE TRANSPORTER SLC18B1-LIKE PROTEIN"/>
    <property type="match status" value="1"/>
</dbReference>
<evidence type="ECO:0000256" key="1">
    <source>
        <dbReference type="ARBA" id="ARBA00004141"/>
    </source>
</evidence>
<evidence type="ECO:0000256" key="6">
    <source>
        <dbReference type="ARBA" id="ARBA00022989"/>
    </source>
</evidence>
<feature type="transmembrane region" description="Helical" evidence="9">
    <location>
        <begin position="349"/>
        <end position="370"/>
    </location>
</feature>
<keyword evidence="7 9" id="KW-0472">Membrane</keyword>
<comment type="caution">
    <text evidence="11">The sequence shown here is derived from an EMBL/GenBank/DDBJ whole genome shotgun (WGS) entry which is preliminary data.</text>
</comment>
<feature type="transmembrane region" description="Helical" evidence="9">
    <location>
        <begin position="414"/>
        <end position="435"/>
    </location>
</feature>
<dbReference type="InterPro" id="IPR020846">
    <property type="entry name" value="MFS_dom"/>
</dbReference>
<feature type="transmembrane region" description="Helical" evidence="9">
    <location>
        <begin position="376"/>
        <end position="402"/>
    </location>
</feature>
<accession>A0A6G0ZEY8</accession>
<feature type="transmembrane region" description="Helical" evidence="9">
    <location>
        <begin position="527"/>
        <end position="548"/>
    </location>
</feature>
<dbReference type="PRINTS" id="PR01035">
    <property type="entry name" value="TCRTETA"/>
</dbReference>
<dbReference type="Gene3D" id="1.20.1250.20">
    <property type="entry name" value="MFS general substrate transporter like domains"/>
    <property type="match status" value="2"/>
</dbReference>
<dbReference type="EMBL" id="VUJU01000613">
    <property type="protein sequence ID" value="KAF0769325.1"/>
    <property type="molecule type" value="Genomic_DNA"/>
</dbReference>
<evidence type="ECO:0000259" key="10">
    <source>
        <dbReference type="PROSITE" id="PS50850"/>
    </source>
</evidence>
<dbReference type="SUPFAM" id="SSF103473">
    <property type="entry name" value="MFS general substrate transporter"/>
    <property type="match status" value="1"/>
</dbReference>
<gene>
    <name evidence="11" type="ORF">FWK35_00015559</name>
</gene>
<dbReference type="GO" id="GO:0022857">
    <property type="term" value="F:transmembrane transporter activity"/>
    <property type="evidence" value="ECO:0007669"/>
    <property type="project" value="InterPro"/>
</dbReference>
<feature type="region of interest" description="Disordered" evidence="8">
    <location>
        <begin position="57"/>
        <end position="84"/>
    </location>
</feature>
<evidence type="ECO:0000256" key="9">
    <source>
        <dbReference type="SAM" id="Phobius"/>
    </source>
</evidence>
<comment type="similarity">
    <text evidence="2">Belongs to the major facilitator superfamily. Vesicular transporter family.</text>
</comment>
<feature type="compositionally biased region" description="Acidic residues" evidence="8">
    <location>
        <begin position="58"/>
        <end position="68"/>
    </location>
</feature>
<evidence type="ECO:0000313" key="11">
    <source>
        <dbReference type="EMBL" id="KAF0769325.1"/>
    </source>
</evidence>
<name>A0A6G0ZEY8_APHCR</name>
<dbReference type="InterPro" id="IPR001958">
    <property type="entry name" value="Tet-R_TetA/multi-R_MdtG-like"/>
</dbReference>
<dbReference type="AlphaFoldDB" id="A0A6G0ZEY8"/>
<reference evidence="11 12" key="1">
    <citation type="submission" date="2019-08" db="EMBL/GenBank/DDBJ databases">
        <title>Whole genome of Aphis craccivora.</title>
        <authorList>
            <person name="Voronova N.V."/>
            <person name="Shulinski R.S."/>
            <person name="Bandarenka Y.V."/>
            <person name="Zhorov D.G."/>
            <person name="Warner D."/>
        </authorList>
    </citation>
    <scope>NUCLEOTIDE SEQUENCE [LARGE SCALE GENOMIC DNA]</scope>
    <source>
        <strain evidence="11">180601</strain>
        <tissue evidence="11">Whole Body</tissue>
    </source>
</reference>
<feature type="transmembrane region" description="Helical" evidence="9">
    <location>
        <begin position="585"/>
        <end position="612"/>
    </location>
</feature>
<evidence type="ECO:0000256" key="7">
    <source>
        <dbReference type="ARBA" id="ARBA00023136"/>
    </source>
</evidence>
<dbReference type="InterPro" id="IPR050930">
    <property type="entry name" value="MFS_Vesicular_Transporter"/>
</dbReference>
<feature type="transmembrane region" description="Helical" evidence="9">
    <location>
        <begin position="624"/>
        <end position="641"/>
    </location>
</feature>
<feature type="transmembrane region" description="Helical" evidence="9">
    <location>
        <begin position="656"/>
        <end position="683"/>
    </location>
</feature>
<dbReference type="InterPro" id="IPR036259">
    <property type="entry name" value="MFS_trans_sf"/>
</dbReference>